<name>A0A1D2V861_9ASCO</name>
<gene>
    <name evidence="1" type="ORF">ASCRUDRAFT_78363</name>
    <name evidence="2" type="ORF">ASCRUDRAFT_78364</name>
</gene>
<reference evidence="3" key="2">
    <citation type="submission" date="2016-05" db="EMBL/GenBank/DDBJ databases">
        <title>Comparative genomics of biotechnologically important yeasts.</title>
        <authorList>
            <consortium name="DOE Joint Genome Institute"/>
            <person name="Riley R."/>
            <person name="Haridas S."/>
            <person name="Wolfe K.H."/>
            <person name="Lopes M.R."/>
            <person name="Hittinger C.T."/>
            <person name="Goker M."/>
            <person name="Salamov A."/>
            <person name="Wisecaver J."/>
            <person name="Long T.M."/>
            <person name="Aerts A.L."/>
            <person name="Barry K."/>
            <person name="Choi C."/>
            <person name="Clum A."/>
            <person name="Coughlan A.Y."/>
            <person name="Deshpande S."/>
            <person name="Douglass A.P."/>
            <person name="Hanson S.J."/>
            <person name="Klenk H.-P."/>
            <person name="Labutti K."/>
            <person name="Lapidus A."/>
            <person name="Lindquist E."/>
            <person name="Lipzen A."/>
            <person name="Meier-Kolthoff J.P."/>
            <person name="Ohm R.A."/>
            <person name="Otillar R.P."/>
            <person name="Pangilinan J."/>
            <person name="Peng Y."/>
            <person name="Rokas A."/>
            <person name="Rosa C.A."/>
            <person name="Scheuner C."/>
            <person name="Sibirny A.A."/>
            <person name="Slot J.C."/>
            <person name="Stielow J.B."/>
            <person name="Sun H."/>
            <person name="Kurtzman C.P."/>
            <person name="Blackwell M."/>
            <person name="Grigoriev I.V."/>
            <person name="Jeffries T.W."/>
        </authorList>
    </citation>
    <scope>NUCLEOTIDE SEQUENCE [LARGE SCALE GENOMIC DNA]</scope>
    <source>
        <strain evidence="3">DSM 1968</strain>
    </source>
</reference>
<proteinExistence type="predicted"/>
<evidence type="ECO:0000313" key="1">
    <source>
        <dbReference type="EMBL" id="ODV57823.1"/>
    </source>
</evidence>
<dbReference type="AlphaFoldDB" id="A0A1D2V861"/>
<sequence length="62" mass="7286">MCSEQVSNPGEELFALANFSIFQYPYFSTSLIHQFTNSPILYSSNRLFLNFPISQYFDFLIF</sequence>
<organism evidence="2 3">
    <name type="scientific">Ascoidea rubescens DSM 1968</name>
    <dbReference type="NCBI Taxonomy" id="1344418"/>
    <lineage>
        <taxon>Eukaryota</taxon>
        <taxon>Fungi</taxon>
        <taxon>Dikarya</taxon>
        <taxon>Ascomycota</taxon>
        <taxon>Saccharomycotina</taxon>
        <taxon>Saccharomycetes</taxon>
        <taxon>Ascoideaceae</taxon>
        <taxon>Ascoidea</taxon>
    </lineage>
</organism>
<dbReference type="RefSeq" id="XP_020044131.1">
    <property type="nucleotide sequence ID" value="XM_020194232.1"/>
</dbReference>
<evidence type="ECO:0000313" key="3">
    <source>
        <dbReference type="Proteomes" id="UP000095038"/>
    </source>
</evidence>
<dbReference type="GeneID" id="30967868"/>
<dbReference type="EMBL" id="KV454506">
    <property type="protein sequence ID" value="ODV57823.1"/>
    <property type="molecule type" value="Genomic_DNA"/>
</dbReference>
<keyword evidence="3" id="KW-1185">Reference proteome</keyword>
<dbReference type="GeneID" id="30967867"/>
<reference evidence="2" key="1">
    <citation type="journal article" date="2016" name="Proc. Natl. Acad. Sci. U.S.A.">
        <title>Comparative genomics of biotechnologically important yeasts.</title>
        <authorList>
            <person name="Riley R."/>
            <person name="Haridas S."/>
            <person name="Wolfe K.H."/>
            <person name="Lopes M.R."/>
            <person name="Hittinger C.T."/>
            <person name="Goeker M."/>
            <person name="Salamov A.A."/>
            <person name="Wisecaver J.H."/>
            <person name="Long T.M."/>
            <person name="Calvey C.H."/>
            <person name="Aerts A.L."/>
            <person name="Barry K.W."/>
            <person name="Choi C."/>
            <person name="Clum A."/>
            <person name="Coughlan A.Y."/>
            <person name="Deshpande S."/>
            <person name="Douglass A.P."/>
            <person name="Hanson S.J."/>
            <person name="Klenk H.-P."/>
            <person name="LaButti K.M."/>
            <person name="Lapidus A."/>
            <person name="Lindquist E.A."/>
            <person name="Lipzen A.M."/>
            <person name="Meier-Kolthoff J.P."/>
            <person name="Ohm R.A."/>
            <person name="Otillar R.P."/>
            <person name="Pangilinan J.L."/>
            <person name="Peng Y."/>
            <person name="Rokas A."/>
            <person name="Rosa C.A."/>
            <person name="Scheuner C."/>
            <person name="Sibirny A.A."/>
            <person name="Slot J.C."/>
            <person name="Stielow J.B."/>
            <person name="Sun H."/>
            <person name="Kurtzman C.P."/>
            <person name="Blackwell M."/>
            <person name="Grigoriev I.V."/>
            <person name="Jeffries T.W."/>
        </authorList>
    </citation>
    <scope>NUCLEOTIDE SEQUENCE</scope>
    <source>
        <strain evidence="2">DSM 1968</strain>
    </source>
</reference>
<evidence type="ECO:0000313" key="2">
    <source>
        <dbReference type="EMBL" id="ODV57824.1"/>
    </source>
</evidence>
<dbReference type="Proteomes" id="UP000095038">
    <property type="component" value="Unassembled WGS sequence"/>
</dbReference>
<protein>
    <submittedName>
        <fullName evidence="2">Uncharacterized protein</fullName>
    </submittedName>
</protein>
<accession>A0A1D2V861</accession>
<dbReference type="RefSeq" id="XP_020044130.1">
    <property type="nucleotide sequence ID" value="XM_020194231.1"/>
</dbReference>
<dbReference type="EMBL" id="KV454506">
    <property type="protein sequence ID" value="ODV57824.1"/>
    <property type="molecule type" value="Genomic_DNA"/>
</dbReference>